<gene>
    <name evidence="5" type="primary">pnbA</name>
    <name evidence="5" type="ORF">AK812_SmicGene36798</name>
</gene>
<dbReference type="SUPFAM" id="SSF53474">
    <property type="entry name" value="alpha/beta-Hydrolases"/>
    <property type="match status" value="1"/>
</dbReference>
<evidence type="ECO:0000256" key="3">
    <source>
        <dbReference type="RuleBase" id="RU361235"/>
    </source>
</evidence>
<protein>
    <recommendedName>
        <fullName evidence="3">Carboxylic ester hydrolase</fullName>
        <ecNumber evidence="3">3.1.1.-</ecNumber>
    </recommendedName>
</protein>
<comment type="similarity">
    <text evidence="1 3">Belongs to the type-B carboxylesterase/lipase family.</text>
</comment>
<dbReference type="GO" id="GO:0016787">
    <property type="term" value="F:hydrolase activity"/>
    <property type="evidence" value="ECO:0007669"/>
    <property type="project" value="UniProtKB-KW"/>
</dbReference>
<evidence type="ECO:0000313" key="6">
    <source>
        <dbReference type="Proteomes" id="UP000186817"/>
    </source>
</evidence>
<feature type="domain" description="Carboxylesterase type B" evidence="4">
    <location>
        <begin position="26"/>
        <end position="482"/>
    </location>
</feature>
<dbReference type="InterPro" id="IPR019826">
    <property type="entry name" value="Carboxylesterase_B_AS"/>
</dbReference>
<accession>A0A1Q9CHX5</accession>
<sequence length="513" mass="55217">MGSPAPKCRFFQSAGGLLSGAPPRASAACGDLQGIWEQDVAAFRGIPYGTPPVGSRRFQPADPAPCWPAGTVFDASKDGNICFQSKGGGPGESEDCLNLNVFAPAKARNLPVFVWIYGGSNVQGSAISEFYGPIENIVRRHPCVLVAMNYRTGTLGYLALKELSAVDPRGVSGNAGIADQQLALRWVQENIHAFGGDAKRVTIIGQSSGGTNVLGHLASSSSRGLFGSAIALSPSVEEAASRKEAQDAKMILPRTPCANVSQSALLDCLFTVDAGLLDVALDPSYSLFDALYDYPTNHQGLSSRMSALVFVDGTTITSPLLDALESGLHDVPLLLQSAQAELAVSPAPELENISRKNLSSFLHREFDPSYGPKTTEEIWNLYEHYQPPEYAAYALDSDSGMACGLRRLAMAARSGFRQPVYWTTVTGAPSGSMPQIRQMPFHNWDFLAAVGNFANYGYKPSPRDEAFGERMLGDWFQLLSSGSLTEERGYRKVQDIQGQNVLQARVFRLPGFS</sequence>
<keyword evidence="2 3" id="KW-0378">Hydrolase</keyword>
<evidence type="ECO:0000313" key="5">
    <source>
        <dbReference type="EMBL" id="OLP82538.1"/>
    </source>
</evidence>
<dbReference type="EMBL" id="LSRX01001183">
    <property type="protein sequence ID" value="OLP82538.1"/>
    <property type="molecule type" value="Genomic_DNA"/>
</dbReference>
<dbReference type="ESTHER" id="symmi-a0a1q9chx5">
    <property type="family name" value="Carb_B_Root"/>
</dbReference>
<dbReference type="Proteomes" id="UP000186817">
    <property type="component" value="Unassembled WGS sequence"/>
</dbReference>
<dbReference type="InterPro" id="IPR050309">
    <property type="entry name" value="Type-B_Carboxylest/Lipase"/>
</dbReference>
<dbReference type="Gene3D" id="3.40.50.1820">
    <property type="entry name" value="alpha/beta hydrolase"/>
    <property type="match status" value="1"/>
</dbReference>
<dbReference type="AlphaFoldDB" id="A0A1Q9CHX5"/>
<dbReference type="Pfam" id="PF00135">
    <property type="entry name" value="COesterase"/>
    <property type="match status" value="1"/>
</dbReference>
<keyword evidence="6" id="KW-1185">Reference proteome</keyword>
<dbReference type="OMA" id="PQCDLWR"/>
<dbReference type="EC" id="3.1.1.-" evidence="3"/>
<dbReference type="InterPro" id="IPR029058">
    <property type="entry name" value="AB_hydrolase_fold"/>
</dbReference>
<proteinExistence type="inferred from homology"/>
<dbReference type="InterPro" id="IPR002018">
    <property type="entry name" value="CarbesteraseB"/>
</dbReference>
<dbReference type="PROSITE" id="PS00122">
    <property type="entry name" value="CARBOXYLESTERASE_B_1"/>
    <property type="match status" value="1"/>
</dbReference>
<dbReference type="OrthoDB" id="423410at2759"/>
<name>A0A1Q9CHX5_SYMMI</name>
<dbReference type="PANTHER" id="PTHR11559">
    <property type="entry name" value="CARBOXYLESTERASE"/>
    <property type="match status" value="1"/>
</dbReference>
<organism evidence="5 6">
    <name type="scientific">Symbiodinium microadriaticum</name>
    <name type="common">Dinoflagellate</name>
    <name type="synonym">Zooxanthella microadriatica</name>
    <dbReference type="NCBI Taxonomy" id="2951"/>
    <lineage>
        <taxon>Eukaryota</taxon>
        <taxon>Sar</taxon>
        <taxon>Alveolata</taxon>
        <taxon>Dinophyceae</taxon>
        <taxon>Suessiales</taxon>
        <taxon>Symbiodiniaceae</taxon>
        <taxon>Symbiodinium</taxon>
    </lineage>
</organism>
<reference evidence="5 6" key="1">
    <citation type="submission" date="2016-02" db="EMBL/GenBank/DDBJ databases">
        <title>Genome analysis of coral dinoflagellate symbionts highlights evolutionary adaptations to a symbiotic lifestyle.</title>
        <authorList>
            <person name="Aranda M."/>
            <person name="Li Y."/>
            <person name="Liew Y.J."/>
            <person name="Baumgarten S."/>
            <person name="Simakov O."/>
            <person name="Wilson M."/>
            <person name="Piel J."/>
            <person name="Ashoor H."/>
            <person name="Bougouffa S."/>
            <person name="Bajic V.B."/>
            <person name="Ryu T."/>
            <person name="Ravasi T."/>
            <person name="Bayer T."/>
            <person name="Micklem G."/>
            <person name="Kim H."/>
            <person name="Bhak J."/>
            <person name="Lajeunesse T.C."/>
            <person name="Voolstra C.R."/>
        </authorList>
    </citation>
    <scope>NUCLEOTIDE SEQUENCE [LARGE SCALE GENOMIC DNA]</scope>
    <source>
        <strain evidence="5 6">CCMP2467</strain>
    </source>
</reference>
<evidence type="ECO:0000256" key="2">
    <source>
        <dbReference type="ARBA" id="ARBA00022801"/>
    </source>
</evidence>
<comment type="caution">
    <text evidence="5">The sequence shown here is derived from an EMBL/GenBank/DDBJ whole genome shotgun (WGS) entry which is preliminary data.</text>
</comment>
<evidence type="ECO:0000256" key="1">
    <source>
        <dbReference type="ARBA" id="ARBA00005964"/>
    </source>
</evidence>
<evidence type="ECO:0000259" key="4">
    <source>
        <dbReference type="Pfam" id="PF00135"/>
    </source>
</evidence>